<sequence length="80" mass="8420">MRWRALDLRVAAGPRPEGEDPGVVPWARVTDVTSHGGRGAASGGEGRGPGPGRRASDGIPGHSLMDVGRHTRATTEWTPR</sequence>
<accession>A0ABN1F4U6</accession>
<evidence type="ECO:0000313" key="3">
    <source>
        <dbReference type="Proteomes" id="UP001500668"/>
    </source>
</evidence>
<feature type="compositionally biased region" description="Gly residues" evidence="1">
    <location>
        <begin position="36"/>
        <end position="51"/>
    </location>
</feature>
<name>A0ABN1F4U6_9ACTN</name>
<proteinExistence type="predicted"/>
<reference evidence="2 3" key="1">
    <citation type="journal article" date="2019" name="Int. J. Syst. Evol. Microbiol.">
        <title>The Global Catalogue of Microorganisms (GCM) 10K type strain sequencing project: providing services to taxonomists for standard genome sequencing and annotation.</title>
        <authorList>
            <consortium name="The Broad Institute Genomics Platform"/>
            <consortium name="The Broad Institute Genome Sequencing Center for Infectious Disease"/>
            <person name="Wu L."/>
            <person name="Ma J."/>
        </authorList>
    </citation>
    <scope>NUCLEOTIDE SEQUENCE [LARGE SCALE GENOMIC DNA]</scope>
    <source>
        <strain evidence="2 3">JCM 5067</strain>
    </source>
</reference>
<protein>
    <submittedName>
        <fullName evidence="2">Uncharacterized protein</fullName>
    </submittedName>
</protein>
<keyword evidence="3" id="KW-1185">Reference proteome</keyword>
<dbReference type="EMBL" id="BAAACA010000006">
    <property type="protein sequence ID" value="GAA0582431.1"/>
    <property type="molecule type" value="Genomic_DNA"/>
</dbReference>
<evidence type="ECO:0000313" key="2">
    <source>
        <dbReference type="EMBL" id="GAA0582431.1"/>
    </source>
</evidence>
<dbReference type="Proteomes" id="UP001500668">
    <property type="component" value="Unassembled WGS sequence"/>
</dbReference>
<evidence type="ECO:0000256" key="1">
    <source>
        <dbReference type="SAM" id="MobiDB-lite"/>
    </source>
</evidence>
<gene>
    <name evidence="2" type="ORF">GCM10010394_08860</name>
</gene>
<organism evidence="2 3">
    <name type="scientific">Streptomyces crystallinus</name>
    <dbReference type="NCBI Taxonomy" id="68191"/>
    <lineage>
        <taxon>Bacteria</taxon>
        <taxon>Bacillati</taxon>
        <taxon>Actinomycetota</taxon>
        <taxon>Actinomycetes</taxon>
        <taxon>Kitasatosporales</taxon>
        <taxon>Streptomycetaceae</taxon>
        <taxon>Streptomyces</taxon>
    </lineage>
</organism>
<feature type="region of interest" description="Disordered" evidence="1">
    <location>
        <begin position="1"/>
        <end position="80"/>
    </location>
</feature>
<comment type="caution">
    <text evidence="2">The sequence shown here is derived from an EMBL/GenBank/DDBJ whole genome shotgun (WGS) entry which is preliminary data.</text>
</comment>